<protein>
    <submittedName>
        <fullName evidence="2">GNAT family N-acetyltransferase</fullName>
        <ecNumber evidence="2">2.3.1.-</ecNumber>
    </submittedName>
</protein>
<dbReference type="Proteomes" id="UP001212085">
    <property type="component" value="Chromosome"/>
</dbReference>
<accession>A0ABY7LZY8</accession>
<reference evidence="2 3" key="1">
    <citation type="submission" date="2022-12" db="EMBL/GenBank/DDBJ databases">
        <title>Streptococcus alactolyticus LGM, complete genome.</title>
        <authorList>
            <person name="Liu Z."/>
            <person name="Mu C."/>
            <person name="Zhu W."/>
        </authorList>
    </citation>
    <scope>NUCLEOTIDE SEQUENCE [LARGE SCALE GENOMIC DNA]</scope>
    <source>
        <strain evidence="2 3">LGM</strain>
    </source>
</reference>
<keyword evidence="3" id="KW-1185">Reference proteome</keyword>
<dbReference type="RefSeq" id="WP_269725476.1">
    <property type="nucleotide sequence ID" value="NZ_CP114883.1"/>
</dbReference>
<dbReference type="Gene3D" id="3.40.630.30">
    <property type="match status" value="1"/>
</dbReference>
<dbReference type="EC" id="2.3.1.-" evidence="2"/>
<keyword evidence="2" id="KW-0012">Acyltransferase</keyword>
<dbReference type="SUPFAM" id="SSF55729">
    <property type="entry name" value="Acyl-CoA N-acyltransferases (Nat)"/>
    <property type="match status" value="1"/>
</dbReference>
<proteinExistence type="predicted"/>
<dbReference type="PROSITE" id="PS51186">
    <property type="entry name" value="GNAT"/>
    <property type="match status" value="1"/>
</dbReference>
<dbReference type="EMBL" id="CP114883">
    <property type="protein sequence ID" value="WBB05743.1"/>
    <property type="molecule type" value="Genomic_DNA"/>
</dbReference>
<gene>
    <name evidence="2" type="ORF">O6R09_05395</name>
</gene>
<dbReference type="Pfam" id="PF00583">
    <property type="entry name" value="Acetyltransf_1"/>
    <property type="match status" value="1"/>
</dbReference>
<keyword evidence="2" id="KW-0808">Transferase</keyword>
<dbReference type="InterPro" id="IPR016181">
    <property type="entry name" value="Acyl_CoA_acyltransferase"/>
</dbReference>
<sequence>MTYQQATYEFSEALVNLYHQAYAANERLGIHFKAGIMTQSELEKALQTTPTFVKVLDKQLVSSVSVRLLWSDNPSPFFLPHLGWVATNPHFQGQGHAKSLISEIIDNYILKELKAPAVTLGTALEHPWLIDAYEKMGFRYLGEKSLFSDHKTVYLIKTFNQEALLDVKDEALQWHLLERRQIMLSLLKMGKF</sequence>
<evidence type="ECO:0000259" key="1">
    <source>
        <dbReference type="PROSITE" id="PS51186"/>
    </source>
</evidence>
<feature type="domain" description="N-acetyltransferase" evidence="1">
    <location>
        <begin position="1"/>
        <end position="160"/>
    </location>
</feature>
<dbReference type="InterPro" id="IPR000182">
    <property type="entry name" value="GNAT_dom"/>
</dbReference>
<name>A0ABY7LZY8_STRAY</name>
<organism evidence="2 3">
    <name type="scientific">Streptococcus alactolyticus</name>
    <dbReference type="NCBI Taxonomy" id="29389"/>
    <lineage>
        <taxon>Bacteria</taxon>
        <taxon>Bacillati</taxon>
        <taxon>Bacillota</taxon>
        <taxon>Bacilli</taxon>
        <taxon>Lactobacillales</taxon>
        <taxon>Streptococcaceae</taxon>
        <taxon>Streptococcus</taxon>
    </lineage>
</organism>
<evidence type="ECO:0000313" key="3">
    <source>
        <dbReference type="Proteomes" id="UP001212085"/>
    </source>
</evidence>
<dbReference type="GO" id="GO:0016746">
    <property type="term" value="F:acyltransferase activity"/>
    <property type="evidence" value="ECO:0007669"/>
    <property type="project" value="UniProtKB-KW"/>
</dbReference>
<evidence type="ECO:0000313" key="2">
    <source>
        <dbReference type="EMBL" id="WBB05743.1"/>
    </source>
</evidence>